<sequence>MVLSCTGFDVTLSFRMGLVFLRCGLSGFSGSCLVLLGLVCFDVHYYIYIYMSCLVVHILLHRFLSYWVPNLTLPTFYVRIEVGLSSSSICVANLNIRA</sequence>
<dbReference type="Proteomes" id="UP000266673">
    <property type="component" value="Unassembled WGS sequence"/>
</dbReference>
<accession>A0A397W4T2</accession>
<proteinExistence type="predicted"/>
<keyword evidence="1" id="KW-0472">Membrane</keyword>
<keyword evidence="1" id="KW-0812">Transmembrane</keyword>
<comment type="caution">
    <text evidence="2">The sequence shown here is derived from an EMBL/GenBank/DDBJ whole genome shotgun (WGS) entry which is preliminary data.</text>
</comment>
<keyword evidence="3" id="KW-1185">Reference proteome</keyword>
<evidence type="ECO:0000256" key="1">
    <source>
        <dbReference type="SAM" id="Phobius"/>
    </source>
</evidence>
<protein>
    <submittedName>
        <fullName evidence="2">Uncharacterized protein</fullName>
    </submittedName>
</protein>
<evidence type="ECO:0000313" key="3">
    <source>
        <dbReference type="Proteomes" id="UP000266673"/>
    </source>
</evidence>
<name>A0A397W4T2_9GLOM</name>
<reference evidence="2 3" key="1">
    <citation type="submission" date="2018-06" db="EMBL/GenBank/DDBJ databases">
        <title>Comparative genomics reveals the genomic features of Rhizophagus irregularis, R. cerebriforme, R. diaphanum and Gigaspora rosea, and their symbiotic lifestyle signature.</title>
        <authorList>
            <person name="Morin E."/>
            <person name="San Clemente H."/>
            <person name="Chen E.C.H."/>
            <person name="De La Providencia I."/>
            <person name="Hainaut M."/>
            <person name="Kuo A."/>
            <person name="Kohler A."/>
            <person name="Murat C."/>
            <person name="Tang N."/>
            <person name="Roy S."/>
            <person name="Loubradou J."/>
            <person name="Henrissat B."/>
            <person name="Grigoriev I.V."/>
            <person name="Corradi N."/>
            <person name="Roux C."/>
            <person name="Martin F.M."/>
        </authorList>
    </citation>
    <scope>NUCLEOTIDE SEQUENCE [LARGE SCALE GENOMIC DNA]</scope>
    <source>
        <strain evidence="2 3">DAOM 194757</strain>
    </source>
</reference>
<evidence type="ECO:0000313" key="2">
    <source>
        <dbReference type="EMBL" id="RIB29740.1"/>
    </source>
</evidence>
<organism evidence="2 3">
    <name type="scientific">Gigaspora rosea</name>
    <dbReference type="NCBI Taxonomy" id="44941"/>
    <lineage>
        <taxon>Eukaryota</taxon>
        <taxon>Fungi</taxon>
        <taxon>Fungi incertae sedis</taxon>
        <taxon>Mucoromycota</taxon>
        <taxon>Glomeromycotina</taxon>
        <taxon>Glomeromycetes</taxon>
        <taxon>Diversisporales</taxon>
        <taxon>Gigasporaceae</taxon>
        <taxon>Gigaspora</taxon>
    </lineage>
</organism>
<feature type="transmembrane region" description="Helical" evidence="1">
    <location>
        <begin position="45"/>
        <end position="64"/>
    </location>
</feature>
<keyword evidence="1" id="KW-1133">Transmembrane helix</keyword>
<dbReference type="AlphaFoldDB" id="A0A397W4T2"/>
<feature type="transmembrane region" description="Helical" evidence="1">
    <location>
        <begin position="19"/>
        <end position="38"/>
    </location>
</feature>
<dbReference type="EMBL" id="QKWP01000030">
    <property type="protein sequence ID" value="RIB29740.1"/>
    <property type="molecule type" value="Genomic_DNA"/>
</dbReference>
<gene>
    <name evidence="2" type="ORF">C2G38_2055974</name>
</gene>